<evidence type="ECO:0000313" key="1">
    <source>
        <dbReference type="EMBL" id="SJM91498.1"/>
    </source>
</evidence>
<sequence length="52" mass="5689">MYNLVPAQTFGKYSTALSHAGLTLSLILCNGNVLEENQYNHLLLSKPNDALP</sequence>
<dbReference type="Proteomes" id="UP000195667">
    <property type="component" value="Unassembled WGS sequence"/>
</dbReference>
<evidence type="ECO:0000313" key="2">
    <source>
        <dbReference type="Proteomes" id="UP000195667"/>
    </source>
</evidence>
<keyword evidence="2" id="KW-1185">Reference proteome</keyword>
<gene>
    <name evidence="1" type="ORF">CRENPOLYSF1_190117</name>
</gene>
<accession>A0A1R4H5E8</accession>
<dbReference type="AlphaFoldDB" id="A0A1R4H5E8"/>
<dbReference type="EMBL" id="FUKI01000092">
    <property type="protein sequence ID" value="SJM91498.1"/>
    <property type="molecule type" value="Genomic_DNA"/>
</dbReference>
<protein>
    <submittedName>
        <fullName evidence="1">Uncharacterized protein</fullName>
    </submittedName>
</protein>
<name>A0A1R4H5E8_9GAMM</name>
<organism evidence="1 2">
    <name type="scientific">Crenothrix polyspora</name>
    <dbReference type="NCBI Taxonomy" id="360316"/>
    <lineage>
        <taxon>Bacteria</taxon>
        <taxon>Pseudomonadati</taxon>
        <taxon>Pseudomonadota</taxon>
        <taxon>Gammaproteobacteria</taxon>
        <taxon>Methylococcales</taxon>
        <taxon>Crenotrichaceae</taxon>
        <taxon>Crenothrix</taxon>
    </lineage>
</organism>
<reference evidence="2" key="1">
    <citation type="submission" date="2017-02" db="EMBL/GenBank/DDBJ databases">
        <authorList>
            <person name="Daims H."/>
        </authorList>
    </citation>
    <scope>NUCLEOTIDE SEQUENCE [LARGE SCALE GENOMIC DNA]</scope>
</reference>
<proteinExistence type="predicted"/>